<reference evidence="1 2" key="1">
    <citation type="journal article" date="2015" name="Plant Cell">
        <title>Oil accumulation by the oleaginous diatom Fistulifera solaris as revealed by the genome and transcriptome.</title>
        <authorList>
            <person name="Tanaka T."/>
            <person name="Maeda Y."/>
            <person name="Veluchamy A."/>
            <person name="Tanaka M."/>
            <person name="Abida H."/>
            <person name="Marechal E."/>
            <person name="Bowler C."/>
            <person name="Muto M."/>
            <person name="Sunaga Y."/>
            <person name="Tanaka M."/>
            <person name="Yoshino T."/>
            <person name="Taniguchi T."/>
            <person name="Fukuda Y."/>
            <person name="Nemoto M."/>
            <person name="Matsumoto M."/>
            <person name="Wong P.S."/>
            <person name="Aburatani S."/>
            <person name="Fujibuchi W."/>
        </authorList>
    </citation>
    <scope>NUCLEOTIDE SEQUENCE [LARGE SCALE GENOMIC DNA]</scope>
    <source>
        <strain evidence="1 2">JPCC DA0580</strain>
    </source>
</reference>
<dbReference type="AlphaFoldDB" id="A0A1Z5K3M9"/>
<accession>A0A1Z5K3M9</accession>
<dbReference type="EMBL" id="BDSP01000152">
    <property type="protein sequence ID" value="GAX20854.1"/>
    <property type="molecule type" value="Genomic_DNA"/>
</dbReference>
<evidence type="ECO:0000313" key="2">
    <source>
        <dbReference type="Proteomes" id="UP000198406"/>
    </source>
</evidence>
<protein>
    <submittedName>
        <fullName evidence="1">Uncharacterized protein</fullName>
    </submittedName>
</protein>
<proteinExistence type="predicted"/>
<gene>
    <name evidence="1" type="ORF">FisN_7Hu170</name>
</gene>
<name>A0A1Z5K3M9_FISSO</name>
<dbReference type="InParanoid" id="A0A1Z5K3M9"/>
<comment type="caution">
    <text evidence="1">The sequence shown here is derived from an EMBL/GenBank/DDBJ whole genome shotgun (WGS) entry which is preliminary data.</text>
</comment>
<sequence length="113" mass="12650">MVMVLAATLMETALAMAPMLMGLGMVLMEMALAMAPMVMALAMEPMVMALAMAKESLLDLKSPPREKESLRTILPHLVHPHRICLTYQALFRMALSRLARAPLMYQIHRLVCR</sequence>
<evidence type="ECO:0000313" key="1">
    <source>
        <dbReference type="EMBL" id="GAX20854.1"/>
    </source>
</evidence>
<organism evidence="1 2">
    <name type="scientific">Fistulifera solaris</name>
    <name type="common">Oleaginous diatom</name>
    <dbReference type="NCBI Taxonomy" id="1519565"/>
    <lineage>
        <taxon>Eukaryota</taxon>
        <taxon>Sar</taxon>
        <taxon>Stramenopiles</taxon>
        <taxon>Ochrophyta</taxon>
        <taxon>Bacillariophyta</taxon>
        <taxon>Bacillariophyceae</taxon>
        <taxon>Bacillariophycidae</taxon>
        <taxon>Naviculales</taxon>
        <taxon>Naviculaceae</taxon>
        <taxon>Fistulifera</taxon>
    </lineage>
</organism>
<dbReference type="Proteomes" id="UP000198406">
    <property type="component" value="Unassembled WGS sequence"/>
</dbReference>
<keyword evidence="2" id="KW-1185">Reference proteome</keyword>